<accession>A0AAN7RMS3</accession>
<name>A0AAN7RMS3_MYCAM</name>
<dbReference type="GO" id="GO:0007508">
    <property type="term" value="P:larval heart development"/>
    <property type="evidence" value="ECO:0007669"/>
    <property type="project" value="TreeGrafter"/>
</dbReference>
<comment type="caution">
    <text evidence="2">The sequence shown here is derived from an EMBL/GenBank/DDBJ whole genome shotgun (WGS) entry which is preliminary data.</text>
</comment>
<keyword evidence="3" id="KW-1185">Reference proteome</keyword>
<sequence length="222" mass="24915">MLQLPQLPAERDLLKVPGRSLPHRRGGLTTSPPCILVIQRKPRGKDRHRDKDNRSPCNDRLGTHATATHGCTKRLVEPSSLWVMSWTSSNGPLPLLSQSVEVDLCPGLDTQSFPSHQPILRDTGVQLYYPAPLLPANYPSLGKDLWGMVLFQGLDSTSQQSFPDHLRNLKIHKSMGPDRMHPRVLRELADVVAKPLSMIFEKSWQSGEVPSDRKKGKHCTHF</sequence>
<dbReference type="EMBL" id="JAUNZN010000023">
    <property type="protein sequence ID" value="KAK4808955.1"/>
    <property type="molecule type" value="Genomic_DNA"/>
</dbReference>
<dbReference type="PANTHER" id="PTHR33395:SF22">
    <property type="entry name" value="REVERSE TRANSCRIPTASE DOMAIN-CONTAINING PROTEIN"/>
    <property type="match status" value="1"/>
</dbReference>
<reference evidence="2 3" key="1">
    <citation type="journal article" date="2023" name="J. Hered.">
        <title>Chromosome-level genome of the wood stork (Mycteria americana) provides insight into avian chromosome evolution.</title>
        <authorList>
            <person name="Flamio R. Jr."/>
            <person name="Ramstad K.M."/>
        </authorList>
    </citation>
    <scope>NUCLEOTIDE SEQUENCE [LARGE SCALE GENOMIC DNA]</scope>
    <source>
        <strain evidence="2">JAX WOST 10</strain>
    </source>
</reference>
<evidence type="ECO:0000313" key="3">
    <source>
        <dbReference type="Proteomes" id="UP001333110"/>
    </source>
</evidence>
<proteinExistence type="predicted"/>
<evidence type="ECO:0000313" key="2">
    <source>
        <dbReference type="EMBL" id="KAK4808955.1"/>
    </source>
</evidence>
<dbReference type="GO" id="GO:0031012">
    <property type="term" value="C:extracellular matrix"/>
    <property type="evidence" value="ECO:0007669"/>
    <property type="project" value="TreeGrafter"/>
</dbReference>
<evidence type="ECO:0000256" key="1">
    <source>
        <dbReference type="SAM" id="MobiDB-lite"/>
    </source>
</evidence>
<dbReference type="Proteomes" id="UP001333110">
    <property type="component" value="Unassembled WGS sequence"/>
</dbReference>
<protein>
    <submittedName>
        <fullName evidence="2">Uncharacterized protein</fullName>
    </submittedName>
</protein>
<dbReference type="PANTHER" id="PTHR33395">
    <property type="entry name" value="TRANSCRIPTASE, PUTATIVE-RELATED-RELATED"/>
    <property type="match status" value="1"/>
</dbReference>
<dbReference type="GO" id="GO:0061343">
    <property type="term" value="P:cell adhesion involved in heart morphogenesis"/>
    <property type="evidence" value="ECO:0007669"/>
    <property type="project" value="TreeGrafter"/>
</dbReference>
<organism evidence="2 3">
    <name type="scientific">Mycteria americana</name>
    <name type="common">Wood stork</name>
    <dbReference type="NCBI Taxonomy" id="33587"/>
    <lineage>
        <taxon>Eukaryota</taxon>
        <taxon>Metazoa</taxon>
        <taxon>Chordata</taxon>
        <taxon>Craniata</taxon>
        <taxon>Vertebrata</taxon>
        <taxon>Euteleostomi</taxon>
        <taxon>Archelosauria</taxon>
        <taxon>Archosauria</taxon>
        <taxon>Dinosauria</taxon>
        <taxon>Saurischia</taxon>
        <taxon>Theropoda</taxon>
        <taxon>Coelurosauria</taxon>
        <taxon>Aves</taxon>
        <taxon>Neognathae</taxon>
        <taxon>Neoaves</taxon>
        <taxon>Aequornithes</taxon>
        <taxon>Ciconiiformes</taxon>
        <taxon>Ciconiidae</taxon>
        <taxon>Mycteria</taxon>
    </lineage>
</organism>
<dbReference type="AlphaFoldDB" id="A0AAN7RMS3"/>
<feature type="region of interest" description="Disordered" evidence="1">
    <location>
        <begin position="39"/>
        <end position="64"/>
    </location>
</feature>
<gene>
    <name evidence="2" type="ORF">QYF61_013589</name>
</gene>